<dbReference type="RefSeq" id="WP_166044133.1">
    <property type="nucleotide sequence ID" value="NZ_CP046919.1"/>
</dbReference>
<evidence type="ECO:0000256" key="1">
    <source>
        <dbReference type="SAM" id="Coils"/>
    </source>
</evidence>
<feature type="coiled-coil region" evidence="1">
    <location>
        <begin position="161"/>
        <end position="195"/>
    </location>
</feature>
<dbReference type="KEGG" id="srum:GPZ88_08805"/>
<evidence type="ECO:0000313" key="3">
    <source>
        <dbReference type="EMBL" id="QIM47124.1"/>
    </source>
</evidence>
<feature type="transmembrane region" description="Helical" evidence="2">
    <location>
        <begin position="257"/>
        <end position="278"/>
    </location>
</feature>
<proteinExistence type="predicted"/>
<dbReference type="AlphaFoldDB" id="A0A6G8I1T0"/>
<feature type="transmembrane region" description="Helical" evidence="2">
    <location>
        <begin position="309"/>
        <end position="333"/>
    </location>
</feature>
<keyword evidence="2" id="KW-0472">Membrane</keyword>
<name>A0A6G8I1T0_9STRE</name>
<dbReference type="Proteomes" id="UP000503166">
    <property type="component" value="Chromosome"/>
</dbReference>
<sequence length="371" mass="42225">MEEIQQLKNNLDEKILSEFFVNYGNFLKNFTKTVVEDIEKEGAKESDLISRLKISNIQVRDDSRYRSEITTDLENLAVELTNSHISHVDYSRISQLVIDLKSNSKNDDESDISSLSDYIEASKQSLRDLIHKFEQNNTDCSFSAGSLVVLHKIIEHTSLINIQYSNLYESQERELKELLEQIESAKIDLSKITKDFETKSKDFETKSKDFEEKFKSLNVEIISVLGIFASIIFAVFGGVSQLGALGGKLTTTSVSKIFIFVGASSFVLFSVVFMAFAATARLTGRELRSCGCLEKNNGEKCQHKIYERYPIYTISVIISLIILILGVLGNRGVYPVILNILQLMFNNLPNREIIWKILSIWFQMIEKFGML</sequence>
<gene>
    <name evidence="3" type="ORF">GPZ88_08805</name>
</gene>
<evidence type="ECO:0000256" key="2">
    <source>
        <dbReference type="SAM" id="Phobius"/>
    </source>
</evidence>
<reference evidence="3 4" key="1">
    <citation type="submission" date="2019-12" db="EMBL/GenBank/DDBJ databases">
        <title>Complete genome sequence of Streptococcus sp. CNU G2 isolated frome Bos taurus coreanae.</title>
        <authorList>
            <person name="Park S.Y."/>
            <person name="Kim J.H."/>
            <person name="Seo S.W."/>
        </authorList>
    </citation>
    <scope>NUCLEOTIDE SEQUENCE [LARGE SCALE GENOMIC DNA]</scope>
    <source>
        <strain evidence="3 4">CNU G2</strain>
    </source>
</reference>
<keyword evidence="1" id="KW-0175">Coiled coil</keyword>
<evidence type="ECO:0000313" key="4">
    <source>
        <dbReference type="Proteomes" id="UP000503166"/>
    </source>
</evidence>
<keyword evidence="2" id="KW-0812">Transmembrane</keyword>
<keyword evidence="2" id="KW-1133">Transmembrane helix</keyword>
<protein>
    <submittedName>
        <fullName evidence="3">Uncharacterized protein</fullName>
    </submittedName>
</protein>
<feature type="transmembrane region" description="Helical" evidence="2">
    <location>
        <begin position="217"/>
        <end position="237"/>
    </location>
</feature>
<dbReference type="EMBL" id="CP046919">
    <property type="protein sequence ID" value="QIM47124.1"/>
    <property type="molecule type" value="Genomic_DNA"/>
</dbReference>
<organism evidence="3 4">
    <name type="scientific">Streptococcus ruminicola</name>
    <dbReference type="NCBI Taxonomy" id="2686210"/>
    <lineage>
        <taxon>Bacteria</taxon>
        <taxon>Bacillati</taxon>
        <taxon>Bacillota</taxon>
        <taxon>Bacilli</taxon>
        <taxon>Lactobacillales</taxon>
        <taxon>Streptococcaceae</taxon>
        <taxon>Streptococcus</taxon>
    </lineage>
</organism>
<accession>A0A6G8I1T0</accession>